<evidence type="ECO:0000313" key="3">
    <source>
        <dbReference type="Proteomes" id="UP000733379"/>
    </source>
</evidence>
<feature type="chain" id="PRO_5046778887" description="Secreted protein" evidence="1">
    <location>
        <begin position="27"/>
        <end position="148"/>
    </location>
</feature>
<sequence>MRSSVTFGLGAAAAFATILVAAPPFAAAAPQQLAPGVSCDGFKCRNDNDRDTYRVNAVVECSQGAMSVSGVAYVHPHATATIGYNCMNVPGPLTQQAQPPITKPDGTVEFQPPLMVPGPSTPTMAIGIQYRGAQVDNSPQRPTGSSGG</sequence>
<keyword evidence="3" id="KW-1185">Reference proteome</keyword>
<comment type="caution">
    <text evidence="2">The sequence shown here is derived from an EMBL/GenBank/DDBJ whole genome shotgun (WGS) entry which is preliminary data.</text>
</comment>
<protein>
    <recommendedName>
        <fullName evidence="4">Secreted protein</fullName>
    </recommendedName>
</protein>
<evidence type="ECO:0000256" key="1">
    <source>
        <dbReference type="SAM" id="SignalP"/>
    </source>
</evidence>
<reference evidence="2 3" key="1">
    <citation type="submission" date="2021-06" db="EMBL/GenBank/DDBJ databases">
        <title>Actinomycetes sequencing.</title>
        <authorList>
            <person name="Shan Q."/>
        </authorList>
    </citation>
    <scope>NUCLEOTIDE SEQUENCE [LARGE SCALE GENOMIC DNA]</scope>
    <source>
        <strain evidence="2 3">NEAU-G5</strain>
    </source>
</reference>
<accession>A0ABS6AQF9</accession>
<dbReference type="RefSeq" id="WP_215915146.1">
    <property type="nucleotide sequence ID" value="NZ_JAHKNI010000001.1"/>
</dbReference>
<evidence type="ECO:0008006" key="4">
    <source>
        <dbReference type="Google" id="ProtNLM"/>
    </source>
</evidence>
<name>A0ABS6AQF9_9NOCA</name>
<proteinExistence type="predicted"/>
<dbReference type="Proteomes" id="UP000733379">
    <property type="component" value="Unassembled WGS sequence"/>
</dbReference>
<dbReference type="EMBL" id="JAHKNI010000001">
    <property type="protein sequence ID" value="MBU3060252.1"/>
    <property type="molecule type" value="Genomic_DNA"/>
</dbReference>
<organism evidence="2 3">
    <name type="scientific">Nocardia albiluteola</name>
    <dbReference type="NCBI Taxonomy" id="2842303"/>
    <lineage>
        <taxon>Bacteria</taxon>
        <taxon>Bacillati</taxon>
        <taxon>Actinomycetota</taxon>
        <taxon>Actinomycetes</taxon>
        <taxon>Mycobacteriales</taxon>
        <taxon>Nocardiaceae</taxon>
        <taxon>Nocardia</taxon>
    </lineage>
</organism>
<keyword evidence="1" id="KW-0732">Signal</keyword>
<feature type="signal peptide" evidence="1">
    <location>
        <begin position="1"/>
        <end position="26"/>
    </location>
</feature>
<evidence type="ECO:0000313" key="2">
    <source>
        <dbReference type="EMBL" id="MBU3060252.1"/>
    </source>
</evidence>
<gene>
    <name evidence="2" type="ORF">KO481_01755</name>
</gene>